<organism evidence="1 2">
    <name type="scientific">Coniosporium uncinatum</name>
    <dbReference type="NCBI Taxonomy" id="93489"/>
    <lineage>
        <taxon>Eukaryota</taxon>
        <taxon>Fungi</taxon>
        <taxon>Dikarya</taxon>
        <taxon>Ascomycota</taxon>
        <taxon>Pezizomycotina</taxon>
        <taxon>Dothideomycetes</taxon>
        <taxon>Dothideomycetes incertae sedis</taxon>
        <taxon>Coniosporium</taxon>
    </lineage>
</organism>
<name>A0ACC3DL50_9PEZI</name>
<dbReference type="EMBL" id="JAWDJW010002964">
    <property type="protein sequence ID" value="KAK3077336.1"/>
    <property type="molecule type" value="Genomic_DNA"/>
</dbReference>
<keyword evidence="2" id="KW-1185">Reference proteome</keyword>
<evidence type="ECO:0000313" key="1">
    <source>
        <dbReference type="EMBL" id="KAK3077336.1"/>
    </source>
</evidence>
<sequence length="264" mass="27520">MTPKLKNDVRSGHPVDTPAAEPPSVNDDMLAPRSRRKRPRKSPSINHSHGGEDAPVEPPKTPASSPVKRNSASDKDGVGGSPSKKRRLSGGTKNLSTTLEGSAQQRTIPGDMDGDAAESPSKGKRTSHGSKDQNINAPGGSMSKRSASEDLPGDEAGGSPSKKQKSSGSTRTMLRSSKSRGRDKTPEPVDAPDTADGVEKLGSPKTGKSPKTPRAKNSPKTSKERRRAKDGPNLGSGAGDESAAKIRKSPRTAAREAAEARAAE</sequence>
<proteinExistence type="predicted"/>
<accession>A0ACC3DL50</accession>
<feature type="non-terminal residue" evidence="1">
    <location>
        <position position="264"/>
    </location>
</feature>
<gene>
    <name evidence="1" type="ORF">LTS18_010551</name>
</gene>
<evidence type="ECO:0000313" key="2">
    <source>
        <dbReference type="Proteomes" id="UP001186974"/>
    </source>
</evidence>
<reference evidence="1" key="1">
    <citation type="submission" date="2024-09" db="EMBL/GenBank/DDBJ databases">
        <title>Black Yeasts Isolated from many extreme environments.</title>
        <authorList>
            <person name="Coleine C."/>
            <person name="Stajich J.E."/>
            <person name="Selbmann L."/>
        </authorList>
    </citation>
    <scope>NUCLEOTIDE SEQUENCE</scope>
    <source>
        <strain evidence="1">CCFEE 5737</strain>
    </source>
</reference>
<protein>
    <submittedName>
        <fullName evidence="1">Uncharacterized protein</fullName>
    </submittedName>
</protein>
<dbReference type="Proteomes" id="UP001186974">
    <property type="component" value="Unassembled WGS sequence"/>
</dbReference>
<comment type="caution">
    <text evidence="1">The sequence shown here is derived from an EMBL/GenBank/DDBJ whole genome shotgun (WGS) entry which is preliminary data.</text>
</comment>